<dbReference type="AlphaFoldDB" id="A0A7K1S836"/>
<comment type="caution">
    <text evidence="1">The sequence shown here is derived from an EMBL/GenBank/DDBJ whole genome shotgun (WGS) entry which is preliminary data.</text>
</comment>
<sequence length="100" mass="11108">MEFIHNAKQIQQDLIKLDWAIKREVVYKAQLSEQEATNQRQAAELASLTKTNGSLSADLADTKQKLGEQAIKTKSARVEVWAMRLAVGLYLAGKLNGILP</sequence>
<accession>A0A7K1S836</accession>
<proteinExistence type="predicted"/>
<dbReference type="Proteomes" id="UP000436006">
    <property type="component" value="Unassembled WGS sequence"/>
</dbReference>
<gene>
    <name evidence="1" type="ORF">GO755_07690</name>
</gene>
<reference evidence="1 2" key="1">
    <citation type="submission" date="2019-12" db="EMBL/GenBank/DDBJ databases">
        <title>Spirosoma sp. HMF4905 genome sequencing and assembly.</title>
        <authorList>
            <person name="Kang H."/>
            <person name="Cha I."/>
            <person name="Kim H."/>
            <person name="Joh K."/>
        </authorList>
    </citation>
    <scope>NUCLEOTIDE SEQUENCE [LARGE SCALE GENOMIC DNA]</scope>
    <source>
        <strain evidence="1 2">HMF4905</strain>
    </source>
</reference>
<organism evidence="1 2">
    <name type="scientific">Spirosoma arboris</name>
    <dbReference type="NCBI Taxonomy" id="2682092"/>
    <lineage>
        <taxon>Bacteria</taxon>
        <taxon>Pseudomonadati</taxon>
        <taxon>Bacteroidota</taxon>
        <taxon>Cytophagia</taxon>
        <taxon>Cytophagales</taxon>
        <taxon>Cytophagaceae</taxon>
        <taxon>Spirosoma</taxon>
    </lineage>
</organism>
<dbReference type="EMBL" id="WPIN01000003">
    <property type="protein sequence ID" value="MVM29910.1"/>
    <property type="molecule type" value="Genomic_DNA"/>
</dbReference>
<protein>
    <submittedName>
        <fullName evidence="1">Uncharacterized protein</fullName>
    </submittedName>
</protein>
<evidence type="ECO:0000313" key="2">
    <source>
        <dbReference type="Proteomes" id="UP000436006"/>
    </source>
</evidence>
<keyword evidence="2" id="KW-1185">Reference proteome</keyword>
<evidence type="ECO:0000313" key="1">
    <source>
        <dbReference type="EMBL" id="MVM29910.1"/>
    </source>
</evidence>
<name>A0A7K1S836_9BACT</name>